<dbReference type="PROSITE" id="PS00086">
    <property type="entry name" value="CYTOCHROME_P450"/>
    <property type="match status" value="1"/>
</dbReference>
<gene>
    <name evidence="5" type="ORF">EJB05_49771</name>
</gene>
<keyword evidence="1 3" id="KW-0479">Metal-binding</keyword>
<dbReference type="SUPFAM" id="SSF48264">
    <property type="entry name" value="Cytochrome P450"/>
    <property type="match status" value="1"/>
</dbReference>
<dbReference type="GO" id="GO:0016705">
    <property type="term" value="F:oxidoreductase activity, acting on paired donors, with incorporation or reduction of molecular oxygen"/>
    <property type="evidence" value="ECO:0007669"/>
    <property type="project" value="InterPro"/>
</dbReference>
<keyword evidence="2 3" id="KW-0408">Iron</keyword>
<protein>
    <recommendedName>
        <fullName evidence="7">Cytochrome P450</fullName>
    </recommendedName>
</protein>
<dbReference type="GO" id="GO:0010268">
    <property type="term" value="P:brassinosteroid homeostasis"/>
    <property type="evidence" value="ECO:0007669"/>
    <property type="project" value="TreeGrafter"/>
</dbReference>
<comment type="caution">
    <text evidence="5">The sequence shown here is derived from an EMBL/GenBank/DDBJ whole genome shotgun (WGS) entry which is preliminary data.</text>
</comment>
<dbReference type="Gramene" id="TVU06550">
    <property type="protein sequence ID" value="TVU06550"/>
    <property type="gene ID" value="EJB05_49771"/>
</dbReference>
<reference evidence="5 6" key="1">
    <citation type="journal article" date="2019" name="Sci. Rep.">
        <title>A high-quality genome of Eragrostis curvula grass provides insights into Poaceae evolution and supports new strategies to enhance forage quality.</title>
        <authorList>
            <person name="Carballo J."/>
            <person name="Santos B.A.C.M."/>
            <person name="Zappacosta D."/>
            <person name="Garbus I."/>
            <person name="Selva J.P."/>
            <person name="Gallo C.A."/>
            <person name="Diaz A."/>
            <person name="Albertini E."/>
            <person name="Caccamo M."/>
            <person name="Echenique V."/>
        </authorList>
    </citation>
    <scope>NUCLEOTIDE SEQUENCE [LARGE SCALE GENOMIC DNA]</scope>
    <source>
        <strain evidence="6">cv. Victoria</strain>
        <tissue evidence="5">Leaf</tissue>
    </source>
</reference>
<dbReference type="PROSITE" id="PS51257">
    <property type="entry name" value="PROKAR_LIPOPROTEIN"/>
    <property type="match status" value="1"/>
</dbReference>
<dbReference type="OrthoDB" id="1372046at2759"/>
<evidence type="ECO:0008006" key="7">
    <source>
        <dbReference type="Google" id="ProtNLM"/>
    </source>
</evidence>
<dbReference type="PRINTS" id="PR00465">
    <property type="entry name" value="EP450IV"/>
</dbReference>
<dbReference type="GO" id="GO:0020037">
    <property type="term" value="F:heme binding"/>
    <property type="evidence" value="ECO:0007669"/>
    <property type="project" value="InterPro"/>
</dbReference>
<feature type="non-terminal residue" evidence="5">
    <location>
        <position position="1"/>
    </location>
</feature>
<dbReference type="GO" id="GO:0004497">
    <property type="term" value="F:monooxygenase activity"/>
    <property type="evidence" value="ECO:0007669"/>
    <property type="project" value="UniProtKB-KW"/>
</dbReference>
<comment type="cofactor">
    <cofactor evidence="3">
        <name>heme</name>
        <dbReference type="ChEBI" id="CHEBI:30413"/>
    </cofactor>
</comment>
<dbReference type="GO" id="GO:0005506">
    <property type="term" value="F:iron ion binding"/>
    <property type="evidence" value="ECO:0007669"/>
    <property type="project" value="InterPro"/>
</dbReference>
<organism evidence="5 6">
    <name type="scientific">Eragrostis curvula</name>
    <name type="common">weeping love grass</name>
    <dbReference type="NCBI Taxonomy" id="38414"/>
    <lineage>
        <taxon>Eukaryota</taxon>
        <taxon>Viridiplantae</taxon>
        <taxon>Streptophyta</taxon>
        <taxon>Embryophyta</taxon>
        <taxon>Tracheophyta</taxon>
        <taxon>Spermatophyta</taxon>
        <taxon>Magnoliopsida</taxon>
        <taxon>Liliopsida</taxon>
        <taxon>Poales</taxon>
        <taxon>Poaceae</taxon>
        <taxon>PACMAD clade</taxon>
        <taxon>Chloridoideae</taxon>
        <taxon>Eragrostideae</taxon>
        <taxon>Eragrostidinae</taxon>
        <taxon>Eragrostis</taxon>
    </lineage>
</organism>
<evidence type="ECO:0000313" key="6">
    <source>
        <dbReference type="Proteomes" id="UP000324897"/>
    </source>
</evidence>
<accession>A0A5J9T5A0</accession>
<name>A0A5J9T5A0_9POAL</name>
<dbReference type="InterPro" id="IPR001128">
    <property type="entry name" value="Cyt_P450"/>
</dbReference>
<evidence type="ECO:0000256" key="4">
    <source>
        <dbReference type="RuleBase" id="RU000461"/>
    </source>
</evidence>
<dbReference type="InterPro" id="IPR002403">
    <property type="entry name" value="Cyt_P450_E_grp-IV"/>
</dbReference>
<keyword evidence="4" id="KW-0560">Oxidoreductase</keyword>
<keyword evidence="4" id="KW-0503">Monooxygenase</keyword>
<dbReference type="GO" id="GO:0016125">
    <property type="term" value="P:sterol metabolic process"/>
    <property type="evidence" value="ECO:0007669"/>
    <property type="project" value="TreeGrafter"/>
</dbReference>
<dbReference type="AlphaFoldDB" id="A0A5J9T5A0"/>
<feature type="binding site" description="axial binding residue" evidence="3">
    <location>
        <position position="419"/>
    </location>
    <ligand>
        <name>heme</name>
        <dbReference type="ChEBI" id="CHEBI:30413"/>
    </ligand>
    <ligandPart>
        <name>Fe</name>
        <dbReference type="ChEBI" id="CHEBI:18248"/>
    </ligandPart>
</feature>
<dbReference type="PANTHER" id="PTHR24286">
    <property type="entry name" value="CYTOCHROME P450 26"/>
    <property type="match status" value="1"/>
</dbReference>
<dbReference type="InterPro" id="IPR017972">
    <property type="entry name" value="Cyt_P450_CS"/>
</dbReference>
<dbReference type="Proteomes" id="UP000324897">
    <property type="component" value="Unassembled WGS sequence"/>
</dbReference>
<dbReference type="Pfam" id="PF00067">
    <property type="entry name" value="p450"/>
    <property type="match status" value="1"/>
</dbReference>
<dbReference type="GO" id="GO:0016132">
    <property type="term" value="P:brassinosteroid biosynthetic process"/>
    <property type="evidence" value="ECO:0007669"/>
    <property type="project" value="TreeGrafter"/>
</dbReference>
<dbReference type="Gene3D" id="1.10.630.10">
    <property type="entry name" value="Cytochrome P450"/>
    <property type="match status" value="1"/>
</dbReference>
<proteinExistence type="inferred from homology"/>
<comment type="similarity">
    <text evidence="4">Belongs to the cytochrome P450 family.</text>
</comment>
<keyword evidence="6" id="KW-1185">Reference proteome</keyword>
<evidence type="ECO:0000256" key="3">
    <source>
        <dbReference type="PIRSR" id="PIRSR602403-1"/>
    </source>
</evidence>
<evidence type="ECO:0000256" key="1">
    <source>
        <dbReference type="ARBA" id="ARBA00022723"/>
    </source>
</evidence>
<dbReference type="PANTHER" id="PTHR24286:SF259">
    <property type="entry name" value="CYTOCHROME P450"/>
    <property type="match status" value="1"/>
</dbReference>
<dbReference type="InterPro" id="IPR036396">
    <property type="entry name" value="Cyt_P450_sf"/>
</dbReference>
<evidence type="ECO:0000256" key="2">
    <source>
        <dbReference type="ARBA" id="ARBA00023004"/>
    </source>
</evidence>
<evidence type="ECO:0000313" key="5">
    <source>
        <dbReference type="EMBL" id="TVU06550.1"/>
    </source>
</evidence>
<dbReference type="CDD" id="cd11043">
    <property type="entry name" value="CYP90-like"/>
    <property type="match status" value="1"/>
</dbReference>
<dbReference type="EMBL" id="RWGY01000051">
    <property type="protein sequence ID" value="TVU06550.1"/>
    <property type="molecule type" value="Genomic_DNA"/>
</dbReference>
<keyword evidence="3 4" id="KW-0349">Heme</keyword>
<sequence>MEVQVREAFLSAVFILILGCLARLVHKWRNPSYSGKLPPGSMGLPIVGETFQLFKSSPSLDIPGFYKLRLKRYGSLFKTSLLGKPVVVSMDMEVNNFIFREDDKLFHIFGKKTVAAGYGPIHKYVRSIAGPIFAPTNLKETFIYETERIMAESLREWATKPSIEVKEAVTNMMFGLIVKALIGFDPKSQRSKELRKNIDLFFHGLLSFPIYVPGTKFYRSMQARKYVQRMLKDLLKQRACAPTNQKRDFLDIVVEELKSGKALVDEDFMMDLVAGLIFAGIAFAPTTVTVLMKYLSGDKKVVEALTEEHAAILKDREVLDSGITWEEYKSMKFTGQVINEISRLSSNSPGIFRKALKDVQVNGYTIPAGWLVMISPMAVHLNPELFKDPLTFDPWRWQETNGSSMMKNFIPFGYGKRHCMGAEFVKLQFAVFLHTLVTKYRWRDIKGGEISHVSEIVFIQDYHIQLLPKS</sequence>